<dbReference type="STRING" id="413882.AAW51_2932"/>
<feature type="signal peptide" evidence="1">
    <location>
        <begin position="1"/>
        <end position="18"/>
    </location>
</feature>
<name>A0A0G3BNQ7_9BURK</name>
<evidence type="ECO:0000313" key="3">
    <source>
        <dbReference type="Proteomes" id="UP000035352"/>
    </source>
</evidence>
<dbReference type="InterPro" id="IPR021851">
    <property type="entry name" value="DUF3455"/>
</dbReference>
<dbReference type="AlphaFoldDB" id="A0A0G3BNQ7"/>
<dbReference type="RefSeq" id="WP_047195193.1">
    <property type="nucleotide sequence ID" value="NZ_CP011371.1"/>
</dbReference>
<evidence type="ECO:0008006" key="4">
    <source>
        <dbReference type="Google" id="ProtNLM"/>
    </source>
</evidence>
<reference evidence="2 3" key="1">
    <citation type="submission" date="2015-05" db="EMBL/GenBank/DDBJ databases">
        <authorList>
            <person name="Tang B."/>
            <person name="Yu Y."/>
        </authorList>
    </citation>
    <scope>NUCLEOTIDE SEQUENCE [LARGE SCALE GENOMIC DNA]</scope>
    <source>
        <strain evidence="2 3">DSM 7029</strain>
    </source>
</reference>
<dbReference type="KEGG" id="pbh:AAW51_2932"/>
<dbReference type="PANTHER" id="PTHR35567">
    <property type="entry name" value="MALATE DEHYDROGENASE (AFU_ORTHOLOGUE AFUA_2G13800)"/>
    <property type="match status" value="1"/>
</dbReference>
<organism evidence="2 3">
    <name type="scientific">Caldimonas brevitalea</name>
    <dbReference type="NCBI Taxonomy" id="413882"/>
    <lineage>
        <taxon>Bacteria</taxon>
        <taxon>Pseudomonadati</taxon>
        <taxon>Pseudomonadota</taxon>
        <taxon>Betaproteobacteria</taxon>
        <taxon>Burkholderiales</taxon>
        <taxon>Sphaerotilaceae</taxon>
        <taxon>Caldimonas</taxon>
    </lineage>
</organism>
<sequence length="174" mass="18185">MKSALIALAPVVLLAACATPSAPHQQVPPQLKPPAGSKLTLESPAEGVQIYTCGPSKTDPARHEWVFKAPEAELFDTSGKRIGKHYGGPTWESADGSKVVAAVAARDDGPDAAAIPWLLLKSTSNAGQGTFASTSYIQRVATVGGKAPTDACDAARAGTERRVPYRATYYFFAG</sequence>
<dbReference type="EMBL" id="CP011371">
    <property type="protein sequence ID" value="AKJ29623.1"/>
    <property type="molecule type" value="Genomic_DNA"/>
</dbReference>
<evidence type="ECO:0000256" key="1">
    <source>
        <dbReference type="SAM" id="SignalP"/>
    </source>
</evidence>
<gene>
    <name evidence="2" type="ORF">AAW51_2932</name>
</gene>
<dbReference type="Proteomes" id="UP000035352">
    <property type="component" value="Chromosome"/>
</dbReference>
<protein>
    <recommendedName>
        <fullName evidence="4">DUF3455 domain-containing protein</fullName>
    </recommendedName>
</protein>
<evidence type="ECO:0000313" key="2">
    <source>
        <dbReference type="EMBL" id="AKJ29623.1"/>
    </source>
</evidence>
<accession>A0A0G3BNQ7</accession>
<keyword evidence="1" id="KW-0732">Signal</keyword>
<proteinExistence type="predicted"/>
<dbReference type="PROSITE" id="PS51257">
    <property type="entry name" value="PROKAR_LIPOPROTEIN"/>
    <property type="match status" value="1"/>
</dbReference>
<keyword evidence="3" id="KW-1185">Reference proteome</keyword>
<dbReference type="OrthoDB" id="193535at2"/>
<feature type="chain" id="PRO_5002551681" description="DUF3455 domain-containing protein" evidence="1">
    <location>
        <begin position="19"/>
        <end position="174"/>
    </location>
</feature>
<dbReference type="PANTHER" id="PTHR35567:SF1">
    <property type="entry name" value="CONSERVED FUNGAL PROTEIN (AFU_ORTHOLOGUE AFUA_1G14230)"/>
    <property type="match status" value="1"/>
</dbReference>
<dbReference type="Pfam" id="PF11937">
    <property type="entry name" value="DUF3455"/>
    <property type="match status" value="1"/>
</dbReference>